<comment type="caution">
    <text evidence="3">The sequence shown here is derived from an EMBL/GenBank/DDBJ whole genome shotgun (WGS) entry which is preliminary data.</text>
</comment>
<keyword evidence="1 3" id="KW-0812">Transmembrane</keyword>
<dbReference type="NCBIfam" id="TIGR02099">
    <property type="entry name" value="YhdP family protein"/>
    <property type="match status" value="1"/>
</dbReference>
<name>A0A0W0ZWH9_9GAMM</name>
<accession>A0A0W0ZWH9</accession>
<dbReference type="InterPro" id="IPR011836">
    <property type="entry name" value="YhdP"/>
</dbReference>
<dbReference type="EMBL" id="LNZA01000001">
    <property type="protein sequence ID" value="KTD73500.1"/>
    <property type="molecule type" value="Genomic_DNA"/>
</dbReference>
<evidence type="ECO:0000256" key="1">
    <source>
        <dbReference type="SAM" id="Phobius"/>
    </source>
</evidence>
<sequence>MMSMRKSNGIVKKSMSNRTQRVSVVLKRVWMLLAVLIIFMAVLSSIFRSLTPWAKEYKGEVEHHLSILIGQPVTIQTMETGWYWFQPVLKLNQVTLGDDSEHNFRINKLLVGINLFKSLWNWQIQPGVLFIDNMHLNLREKDNHWSIDGVATDLLNNNDMTPEKTKQILIWLSQQEHLIIRHVSAYFHFSDGGLIPVNGLNVSVANRSGHYKFKGEARLAQTSSTNFQLLGDGYFDPEHFEDIEGQFYFSAKNIVPAQWQNLFPKTTEHFEGGKGNINLWLDVHHGAVSSVQAQIAFKRLAWRLLNNQHSQLVQSFFANLSWKPDNLGWQLQADPIKLRIGGVAWPENKLLLKYNKEQQSYLLFVKSIIIESLFSDAINWPKSIENILAMKPQGVLKDTQILFSLNTNVSVIPPIPVFSMITANERLQSEASTLLGTTQNTADILQKRGDNFSIDDYSINYVLTRFEQLGWDAKDDIPQIKNLSGVINWQPEQGRLELDSENTSISVNGYPEQTFTVLNGAFDWKELSDGLRVSMERFVVSQPELTLSMQGAVDQVTRQSVGHVRLGAEFSGKNWQQWVPFLPKKHMKPKLYLWLKNDVKRIANASGRVRVNGLAKDFPFDKNTGEFIIESYASGGEIAINSKWKAIKEIDGFIHLKNRNLNIDIVHANFQGVPAREMHLRIDDIGKNKENLLVTGKIDASVQKMINYVMASPLKKKLTLLKMLSIKGSALLNLSVQVPLYPENDDVLAKGNLSFKNNTITVNHELAQFSVQNLSGGLMFNETGITDSYLFATILGHPMNIKIQSVKTPMPATTITINGKCTVDSLKNQFKLPHFSLVDGSLDVNAVLKLSDKSSEADSISFNSTLEGMDVNLPAPLGKKSNEKTPLELILELNEKKSMRLRGNYDNRLSADLLFKNSKEGFAFDSGQLRLGGVNAVNQKLPGLSVVGVLKGFDFQEWNDIYSEFYSAKADSSILNNLRIINVTIDKFSFLKQQFNKIIVKAKILPSKDWSFNLQQKNVAADLTYHAPTNELSGHVHYLNLDKMVTTGKEFSETTQMHPNQIPNLNLRVDNLSVGKVQVGDVTLKSKSTTEKWKVDYCQITSPVYQFNVQGEWIQKENVNQTNLDVKLNITNLAKTLERWNVTPVVHAKKGYMEFHGGWKKSLHQFSLASLKGNIYLQLKNGRITHLSKETEEKLGLGKLLSILSLQTIPRRLQLDFSDLAHQGYSFDIFQGNFIVNKGIMSTQDSYLDGPVAYASMKGDLDLVKHTYDLNLKISPHITASLPVVATIAGGPVAGVAAWVANKIINQSMQKISAYSYKISGPWSKPVVQQLGMVKKIMKREESLSENR</sequence>
<evidence type="ECO:0000313" key="4">
    <source>
        <dbReference type="Proteomes" id="UP000054693"/>
    </source>
</evidence>
<keyword evidence="4" id="KW-1185">Reference proteome</keyword>
<organism evidence="3 4">
    <name type="scientific">Legionella tucsonensis</name>
    <dbReference type="NCBI Taxonomy" id="40335"/>
    <lineage>
        <taxon>Bacteria</taxon>
        <taxon>Pseudomonadati</taxon>
        <taxon>Pseudomonadota</taxon>
        <taxon>Gammaproteobacteria</taxon>
        <taxon>Legionellales</taxon>
        <taxon>Legionellaceae</taxon>
        <taxon>Legionella</taxon>
    </lineage>
</organism>
<keyword evidence="1" id="KW-1133">Transmembrane helix</keyword>
<evidence type="ECO:0000313" key="3">
    <source>
        <dbReference type="EMBL" id="KTD73500.1"/>
    </source>
</evidence>
<dbReference type="PANTHER" id="PTHR38690:SF1">
    <property type="entry name" value="PROTEASE"/>
    <property type="match status" value="1"/>
</dbReference>
<dbReference type="STRING" id="40335.Ltuc_1347"/>
<evidence type="ECO:0000259" key="2">
    <source>
        <dbReference type="Pfam" id="PF13116"/>
    </source>
</evidence>
<reference evidence="3 4" key="1">
    <citation type="submission" date="2015-11" db="EMBL/GenBank/DDBJ databases">
        <title>Genomic analysis of 38 Legionella species identifies large and diverse effector repertoires.</title>
        <authorList>
            <person name="Burstein D."/>
            <person name="Amaro F."/>
            <person name="Zusman T."/>
            <person name="Lifshitz Z."/>
            <person name="Cohen O."/>
            <person name="Gilbert J.A."/>
            <person name="Pupko T."/>
            <person name="Shuman H.A."/>
            <person name="Segal G."/>
        </authorList>
    </citation>
    <scope>NUCLEOTIDE SEQUENCE [LARGE SCALE GENOMIC DNA]</scope>
    <source>
        <strain evidence="3 4">ATCC 49180</strain>
    </source>
</reference>
<feature type="transmembrane region" description="Helical" evidence="1">
    <location>
        <begin position="1280"/>
        <end position="1301"/>
    </location>
</feature>
<feature type="domain" description="YhdP central" evidence="2">
    <location>
        <begin position="20"/>
        <end position="409"/>
    </location>
</feature>
<feature type="domain" description="YhdP central" evidence="2">
    <location>
        <begin position="462"/>
        <end position="1328"/>
    </location>
</feature>
<dbReference type="PATRIC" id="fig|40335.7.peg.1433"/>
<protein>
    <submittedName>
        <fullName evidence="3">Transmembrane protein</fullName>
    </submittedName>
</protein>
<dbReference type="InterPro" id="IPR025263">
    <property type="entry name" value="YhdP_central"/>
</dbReference>
<dbReference type="Pfam" id="PF13116">
    <property type="entry name" value="YhdP"/>
    <property type="match status" value="2"/>
</dbReference>
<keyword evidence="1" id="KW-0472">Membrane</keyword>
<dbReference type="Proteomes" id="UP000054693">
    <property type="component" value="Unassembled WGS sequence"/>
</dbReference>
<proteinExistence type="predicted"/>
<dbReference type="PANTHER" id="PTHR38690">
    <property type="entry name" value="PROTEASE-RELATED"/>
    <property type="match status" value="1"/>
</dbReference>
<gene>
    <name evidence="3" type="ORF">Ltuc_1347</name>
</gene>